<reference evidence="1 2" key="1">
    <citation type="submission" date="2024-07" db="EMBL/GenBank/DDBJ databases">
        <title>Section-level genome sequencing and comparative genomics of Aspergillus sections Usti and Cavernicolus.</title>
        <authorList>
            <consortium name="Lawrence Berkeley National Laboratory"/>
            <person name="Nybo J.L."/>
            <person name="Vesth T.C."/>
            <person name="Theobald S."/>
            <person name="Frisvad J.C."/>
            <person name="Larsen T.O."/>
            <person name="Kjaerboelling I."/>
            <person name="Rothschild-Mancinelli K."/>
            <person name="Lyhne E.K."/>
            <person name="Kogle M.E."/>
            <person name="Barry K."/>
            <person name="Clum A."/>
            <person name="Na H."/>
            <person name="Ledsgaard L."/>
            <person name="Lin J."/>
            <person name="Lipzen A."/>
            <person name="Kuo A."/>
            <person name="Riley R."/>
            <person name="Mondo S."/>
            <person name="Labutti K."/>
            <person name="Haridas S."/>
            <person name="Pangalinan J."/>
            <person name="Salamov A.A."/>
            <person name="Simmons B.A."/>
            <person name="Magnuson J.K."/>
            <person name="Chen J."/>
            <person name="Drula E."/>
            <person name="Henrissat B."/>
            <person name="Wiebenga A."/>
            <person name="Lubbers R.J."/>
            <person name="Gomes A.C."/>
            <person name="Makela M.R."/>
            <person name="Stajich J."/>
            <person name="Grigoriev I.V."/>
            <person name="Mortensen U.H."/>
            <person name="De Vries R.P."/>
            <person name="Baker S.E."/>
            <person name="Andersen M.R."/>
        </authorList>
    </citation>
    <scope>NUCLEOTIDE SEQUENCE [LARGE SCALE GENOMIC DNA]</scope>
    <source>
        <strain evidence="1 2">CBS 123904</strain>
    </source>
</reference>
<name>A0ABR4IVQ0_9EURO</name>
<dbReference type="Proteomes" id="UP001610446">
    <property type="component" value="Unassembled WGS sequence"/>
</dbReference>
<proteinExistence type="predicted"/>
<sequence>MAFCQITTYDLRKYLQGESVMPYIAFNLLLPENPAAGKVVRDGLESIAGAVAASLTRAAISSSNYTVLGTVYTSEVYIDRPNPRKSSMLAVIFHGLSDMETTESEMNGTSTLRLRIADQRRGLMLEQL</sequence>
<organism evidence="1 2">
    <name type="scientific">Aspergillus pseudoustus</name>
    <dbReference type="NCBI Taxonomy" id="1810923"/>
    <lineage>
        <taxon>Eukaryota</taxon>
        <taxon>Fungi</taxon>
        <taxon>Dikarya</taxon>
        <taxon>Ascomycota</taxon>
        <taxon>Pezizomycotina</taxon>
        <taxon>Eurotiomycetes</taxon>
        <taxon>Eurotiomycetidae</taxon>
        <taxon>Eurotiales</taxon>
        <taxon>Aspergillaceae</taxon>
        <taxon>Aspergillus</taxon>
        <taxon>Aspergillus subgen. Nidulantes</taxon>
    </lineage>
</organism>
<evidence type="ECO:0000313" key="2">
    <source>
        <dbReference type="Proteomes" id="UP001610446"/>
    </source>
</evidence>
<dbReference type="EMBL" id="JBFXLU010000276">
    <property type="protein sequence ID" value="KAL2831849.1"/>
    <property type="molecule type" value="Genomic_DNA"/>
</dbReference>
<keyword evidence="2" id="KW-1185">Reference proteome</keyword>
<evidence type="ECO:0000313" key="1">
    <source>
        <dbReference type="EMBL" id="KAL2831849.1"/>
    </source>
</evidence>
<gene>
    <name evidence="1" type="ORF">BJY01DRAFT_239995</name>
</gene>
<protein>
    <recommendedName>
        <fullName evidence="3">HotDog domain-containing protein</fullName>
    </recommendedName>
</protein>
<evidence type="ECO:0008006" key="3">
    <source>
        <dbReference type="Google" id="ProtNLM"/>
    </source>
</evidence>
<comment type="caution">
    <text evidence="1">The sequence shown here is derived from an EMBL/GenBank/DDBJ whole genome shotgun (WGS) entry which is preliminary data.</text>
</comment>
<accession>A0ABR4IVQ0</accession>